<name>A0A9N9CBH9_9GLOM</name>
<dbReference type="OrthoDB" id="5569779at2759"/>
<evidence type="ECO:0000313" key="2">
    <source>
        <dbReference type="EMBL" id="CAG8595282.1"/>
    </source>
</evidence>
<dbReference type="EMBL" id="CAJVPY010003569">
    <property type="protein sequence ID" value="CAG8595282.1"/>
    <property type="molecule type" value="Genomic_DNA"/>
</dbReference>
<comment type="caution">
    <text evidence="2">The sequence shown here is derived from an EMBL/GenBank/DDBJ whole genome shotgun (WGS) entry which is preliminary data.</text>
</comment>
<sequence length="334" mass="37978">MPPSNETPIHAGTPPSEPVVDEGHATRPTTDPNTNDTDKSTKPVDPPQSPPVPPFVFPKNLHNIYINPVTNLSTFPTSNDSTRSTEDLTPKWDEICFQWCKQQDKSREHGINPNCKMVCFRKINNNMKEEFFKKKLVVHKEHDRINQTENVAQVLYGKEGDDEQEGVKYSQAGPRNFLDGYFIYYIKGLEGCHKHTENMKNDELLNRTSWPQVKPEEYEIDLGEKFERTKTETNRIIKRAFTPGYQLGKRYIESWSDGTQAAFFKKFYESVQRMDAVHMVQDNVKKVVEVWVKGSGGGNGKGGFTGNSSPSNDSDHQNNDKSENDGGSNNENDK</sequence>
<feature type="compositionally biased region" description="Polar residues" evidence="1">
    <location>
        <begin position="325"/>
        <end position="334"/>
    </location>
</feature>
<reference evidence="2" key="1">
    <citation type="submission" date="2021-06" db="EMBL/GenBank/DDBJ databases">
        <authorList>
            <person name="Kallberg Y."/>
            <person name="Tangrot J."/>
            <person name="Rosling A."/>
        </authorList>
    </citation>
    <scope>NUCLEOTIDE SEQUENCE</scope>
    <source>
        <strain evidence="2">MA453B</strain>
    </source>
</reference>
<gene>
    <name evidence="2" type="ORF">DERYTH_LOCUS7361</name>
</gene>
<protein>
    <submittedName>
        <fullName evidence="2">22508_t:CDS:1</fullName>
    </submittedName>
</protein>
<dbReference type="Proteomes" id="UP000789405">
    <property type="component" value="Unassembled WGS sequence"/>
</dbReference>
<proteinExistence type="predicted"/>
<dbReference type="AlphaFoldDB" id="A0A9N9CBH9"/>
<feature type="region of interest" description="Disordered" evidence="1">
    <location>
        <begin position="1"/>
        <end position="56"/>
    </location>
</feature>
<evidence type="ECO:0000313" key="3">
    <source>
        <dbReference type="Proteomes" id="UP000789405"/>
    </source>
</evidence>
<feature type="compositionally biased region" description="Gly residues" evidence="1">
    <location>
        <begin position="296"/>
        <end position="305"/>
    </location>
</feature>
<accession>A0A9N9CBH9</accession>
<evidence type="ECO:0000256" key="1">
    <source>
        <dbReference type="SAM" id="MobiDB-lite"/>
    </source>
</evidence>
<feature type="compositionally biased region" description="Basic and acidic residues" evidence="1">
    <location>
        <begin position="313"/>
        <end position="324"/>
    </location>
</feature>
<organism evidence="2 3">
    <name type="scientific">Dentiscutata erythropus</name>
    <dbReference type="NCBI Taxonomy" id="1348616"/>
    <lineage>
        <taxon>Eukaryota</taxon>
        <taxon>Fungi</taxon>
        <taxon>Fungi incertae sedis</taxon>
        <taxon>Mucoromycota</taxon>
        <taxon>Glomeromycotina</taxon>
        <taxon>Glomeromycetes</taxon>
        <taxon>Diversisporales</taxon>
        <taxon>Gigasporaceae</taxon>
        <taxon>Dentiscutata</taxon>
    </lineage>
</organism>
<feature type="region of interest" description="Disordered" evidence="1">
    <location>
        <begin position="296"/>
        <end position="334"/>
    </location>
</feature>
<keyword evidence="3" id="KW-1185">Reference proteome</keyword>
<feature type="compositionally biased region" description="Pro residues" evidence="1">
    <location>
        <begin position="44"/>
        <end position="56"/>
    </location>
</feature>